<keyword evidence="2" id="KW-1185">Reference proteome</keyword>
<dbReference type="Proteomes" id="UP001595833">
    <property type="component" value="Unassembled WGS sequence"/>
</dbReference>
<proteinExistence type="predicted"/>
<name>A0ABV9Y2T5_9PSEU</name>
<evidence type="ECO:0000313" key="2">
    <source>
        <dbReference type="Proteomes" id="UP001595833"/>
    </source>
</evidence>
<reference evidence="2" key="1">
    <citation type="journal article" date="2019" name="Int. J. Syst. Evol. Microbiol.">
        <title>The Global Catalogue of Microorganisms (GCM) 10K type strain sequencing project: providing services to taxonomists for standard genome sequencing and annotation.</title>
        <authorList>
            <consortium name="The Broad Institute Genomics Platform"/>
            <consortium name="The Broad Institute Genome Sequencing Center for Infectious Disease"/>
            <person name="Wu L."/>
            <person name="Ma J."/>
        </authorList>
    </citation>
    <scope>NUCLEOTIDE SEQUENCE [LARGE SCALE GENOMIC DNA]</scope>
    <source>
        <strain evidence="2">KCTC 12848</strain>
    </source>
</reference>
<evidence type="ECO:0008006" key="3">
    <source>
        <dbReference type="Google" id="ProtNLM"/>
    </source>
</evidence>
<gene>
    <name evidence="1" type="ORF">ACFPFM_25155</name>
</gene>
<accession>A0ABV9Y2T5</accession>
<dbReference type="RefSeq" id="WP_344039073.1">
    <property type="nucleotide sequence ID" value="NZ_BAAAKE010000014.1"/>
</dbReference>
<sequence length="73" mass="8091">MEEPAVVARVNIALVRESARALAKLQDDTGLKKVDIVNRAIQLYEFIAGELKDGRQVVVRGDDGQEVLVKIFL</sequence>
<comment type="caution">
    <text evidence="1">The sequence shown here is derived from an EMBL/GenBank/DDBJ whole genome shotgun (WGS) entry which is preliminary data.</text>
</comment>
<protein>
    <recommendedName>
        <fullName evidence="3">Ribbon-helix-helix CopG family protein</fullName>
    </recommendedName>
</protein>
<evidence type="ECO:0000313" key="1">
    <source>
        <dbReference type="EMBL" id="MFC5057023.1"/>
    </source>
</evidence>
<dbReference type="EMBL" id="JBHSJB010000025">
    <property type="protein sequence ID" value="MFC5057023.1"/>
    <property type="molecule type" value="Genomic_DNA"/>
</dbReference>
<organism evidence="1 2">
    <name type="scientific">Saccharothrix xinjiangensis</name>
    <dbReference type="NCBI Taxonomy" id="204798"/>
    <lineage>
        <taxon>Bacteria</taxon>
        <taxon>Bacillati</taxon>
        <taxon>Actinomycetota</taxon>
        <taxon>Actinomycetes</taxon>
        <taxon>Pseudonocardiales</taxon>
        <taxon>Pseudonocardiaceae</taxon>
        <taxon>Saccharothrix</taxon>
    </lineage>
</organism>